<dbReference type="Proteomes" id="UP000177996">
    <property type="component" value="Unassembled WGS sequence"/>
</dbReference>
<dbReference type="EMBL" id="MHLL01000068">
    <property type="protein sequence ID" value="OGZ07134.1"/>
    <property type="molecule type" value="Genomic_DNA"/>
</dbReference>
<comment type="caution">
    <text evidence="1">The sequence shown here is derived from an EMBL/GenBank/DDBJ whole genome shotgun (WGS) entry which is preliminary data.</text>
</comment>
<protein>
    <submittedName>
        <fullName evidence="1">Uncharacterized protein</fullName>
    </submittedName>
</protein>
<dbReference type="STRING" id="1798661.A3D65_03590"/>
<organism evidence="1 2">
    <name type="scientific">Candidatus Lloydbacteria bacterium RIFCSPHIGHO2_02_FULL_50_13</name>
    <dbReference type="NCBI Taxonomy" id="1798661"/>
    <lineage>
        <taxon>Bacteria</taxon>
        <taxon>Candidatus Lloydiibacteriota</taxon>
    </lineage>
</organism>
<dbReference type="InterPro" id="IPR022224">
    <property type="entry name" value="DUF3750"/>
</dbReference>
<accession>A0A1G2D0I4</accession>
<gene>
    <name evidence="1" type="ORF">A3D65_03590</name>
</gene>
<dbReference type="AlphaFoldDB" id="A0A1G2D0I4"/>
<reference evidence="1 2" key="1">
    <citation type="journal article" date="2016" name="Nat. Commun.">
        <title>Thousands of microbial genomes shed light on interconnected biogeochemical processes in an aquifer system.</title>
        <authorList>
            <person name="Anantharaman K."/>
            <person name="Brown C.T."/>
            <person name="Hug L.A."/>
            <person name="Sharon I."/>
            <person name="Castelle C.J."/>
            <person name="Probst A.J."/>
            <person name="Thomas B.C."/>
            <person name="Singh A."/>
            <person name="Wilkins M.J."/>
            <person name="Karaoz U."/>
            <person name="Brodie E.L."/>
            <person name="Williams K.H."/>
            <person name="Hubbard S.S."/>
            <person name="Banfield J.F."/>
        </authorList>
    </citation>
    <scope>NUCLEOTIDE SEQUENCE [LARGE SCALE GENOMIC DNA]</scope>
</reference>
<sequence>MENKFQHLIDKEKYQVIIFGCPSNIPFNFALHPWFVVNKQGSISRWEVLFRKIRREKSWGHLYMNFFPPFQGIEILPFSQKYFWKGKLLGQIEGDVAKRMAEFIENSPTKYPYCDKYFLSGPNSNTYAQWILNNFLEFKVRLPWNSFGQNYEIL</sequence>
<evidence type="ECO:0000313" key="1">
    <source>
        <dbReference type="EMBL" id="OGZ07134.1"/>
    </source>
</evidence>
<dbReference type="Pfam" id="PF12570">
    <property type="entry name" value="DUF3750"/>
    <property type="match status" value="1"/>
</dbReference>
<name>A0A1G2D0I4_9BACT</name>
<evidence type="ECO:0000313" key="2">
    <source>
        <dbReference type="Proteomes" id="UP000177996"/>
    </source>
</evidence>
<proteinExistence type="predicted"/>